<proteinExistence type="inferred from homology"/>
<reference evidence="3 4" key="1">
    <citation type="submission" date="2018-02" db="EMBL/GenBank/DDBJ databases">
        <title>Genomic Encyclopedia of Archaeal and Bacterial Type Strains, Phase II (KMG-II): from individual species to whole genera.</title>
        <authorList>
            <person name="Goeker M."/>
        </authorList>
    </citation>
    <scope>NUCLEOTIDE SEQUENCE [LARGE SCALE GENOMIC DNA]</scope>
    <source>
        <strain evidence="3 4">DSM 29526</strain>
    </source>
</reference>
<dbReference type="AlphaFoldDB" id="A0A2S6I3Y3"/>
<dbReference type="InterPro" id="IPR020904">
    <property type="entry name" value="Sc_DH/Rdtase_CS"/>
</dbReference>
<evidence type="ECO:0000256" key="1">
    <source>
        <dbReference type="ARBA" id="ARBA00006484"/>
    </source>
</evidence>
<dbReference type="CDD" id="cd05233">
    <property type="entry name" value="SDR_c"/>
    <property type="match status" value="1"/>
</dbReference>
<dbReference type="PANTHER" id="PTHR43639">
    <property type="entry name" value="OXIDOREDUCTASE, SHORT-CHAIN DEHYDROGENASE/REDUCTASE FAMILY (AFU_ORTHOLOGUE AFUA_5G02870)"/>
    <property type="match status" value="1"/>
</dbReference>
<dbReference type="PRINTS" id="PR00081">
    <property type="entry name" value="GDHRDH"/>
</dbReference>
<dbReference type="SUPFAM" id="SSF51735">
    <property type="entry name" value="NAD(P)-binding Rossmann-fold domains"/>
    <property type="match status" value="1"/>
</dbReference>
<dbReference type="PROSITE" id="PS00061">
    <property type="entry name" value="ADH_SHORT"/>
    <property type="match status" value="1"/>
</dbReference>
<comment type="caution">
    <text evidence="3">The sequence shown here is derived from an EMBL/GenBank/DDBJ whole genome shotgun (WGS) entry which is preliminary data.</text>
</comment>
<organism evidence="3 4">
    <name type="scientific">Neolewinella xylanilytica</name>
    <dbReference type="NCBI Taxonomy" id="1514080"/>
    <lineage>
        <taxon>Bacteria</taxon>
        <taxon>Pseudomonadati</taxon>
        <taxon>Bacteroidota</taxon>
        <taxon>Saprospiria</taxon>
        <taxon>Saprospirales</taxon>
        <taxon>Lewinellaceae</taxon>
        <taxon>Neolewinella</taxon>
    </lineage>
</organism>
<name>A0A2S6I3Y3_9BACT</name>
<dbReference type="PANTHER" id="PTHR43639:SF1">
    <property type="entry name" value="SHORT-CHAIN DEHYDROGENASE_REDUCTASE FAMILY PROTEIN"/>
    <property type="match status" value="1"/>
</dbReference>
<comment type="similarity">
    <text evidence="1">Belongs to the short-chain dehydrogenases/reductases (SDR) family.</text>
</comment>
<keyword evidence="2" id="KW-0560">Oxidoreductase</keyword>
<dbReference type="PRINTS" id="PR00080">
    <property type="entry name" value="SDRFAMILY"/>
</dbReference>
<protein>
    <submittedName>
        <fullName evidence="3">NAD(P)-dependent dehydrogenase (Short-subunit alcohol dehydrogenase family)</fullName>
    </submittedName>
</protein>
<dbReference type="Pfam" id="PF13561">
    <property type="entry name" value="adh_short_C2"/>
    <property type="match status" value="1"/>
</dbReference>
<dbReference type="InterPro" id="IPR036291">
    <property type="entry name" value="NAD(P)-bd_dom_sf"/>
</dbReference>
<sequence length="270" mass="28245">MQPPGKYDPATYICNMITVDFSNRTALITGSSRGVGRATARILAEAGARVCVHYYRGLAEAEEVVASLPGSGHAVLQADMSDPHAARELVDRAVAQFGQLSILVNNAGVFLPHPVDGSLAFEDWLNVFQRTLNTNLVGPAAASFQAIQHMRGQGGGTIVNVGSRGAYRGEAGQVGYGAAKAGLHSLSQSLAREVGTDNITVHAVAPGFIETAMARPHLQGEAGEAVKAQSPLNRVATVEEVARAILYLASPEAVFTTGSVLDLNGASYLH</sequence>
<dbReference type="FunFam" id="3.40.50.720:FF:000084">
    <property type="entry name" value="Short-chain dehydrogenase reductase"/>
    <property type="match status" value="1"/>
</dbReference>
<dbReference type="GO" id="GO:0016491">
    <property type="term" value="F:oxidoreductase activity"/>
    <property type="evidence" value="ECO:0007669"/>
    <property type="project" value="UniProtKB-KW"/>
</dbReference>
<dbReference type="Proteomes" id="UP000237662">
    <property type="component" value="Unassembled WGS sequence"/>
</dbReference>
<dbReference type="InterPro" id="IPR002347">
    <property type="entry name" value="SDR_fam"/>
</dbReference>
<evidence type="ECO:0000313" key="3">
    <source>
        <dbReference type="EMBL" id="PPK85769.1"/>
    </source>
</evidence>
<evidence type="ECO:0000313" key="4">
    <source>
        <dbReference type="Proteomes" id="UP000237662"/>
    </source>
</evidence>
<evidence type="ECO:0000256" key="2">
    <source>
        <dbReference type="ARBA" id="ARBA00023002"/>
    </source>
</evidence>
<dbReference type="Gene3D" id="3.40.50.720">
    <property type="entry name" value="NAD(P)-binding Rossmann-like Domain"/>
    <property type="match status" value="1"/>
</dbReference>
<accession>A0A2S6I3Y3</accession>
<dbReference type="EMBL" id="PTJC01000006">
    <property type="protein sequence ID" value="PPK85769.1"/>
    <property type="molecule type" value="Genomic_DNA"/>
</dbReference>
<gene>
    <name evidence="3" type="ORF">CLV84_2676</name>
</gene>
<keyword evidence="4" id="KW-1185">Reference proteome</keyword>